<feature type="transmembrane region" description="Helical" evidence="7">
    <location>
        <begin position="350"/>
        <end position="374"/>
    </location>
</feature>
<keyword evidence="6" id="KW-0067">ATP-binding</keyword>
<dbReference type="PROSITE" id="PS50011">
    <property type="entry name" value="PROTEIN_KINASE_DOM"/>
    <property type="match status" value="1"/>
</dbReference>
<keyword evidence="7" id="KW-1133">Transmembrane helix</keyword>
<dbReference type="SUPFAM" id="SSF56112">
    <property type="entry name" value="Protein kinase-like (PK-like)"/>
    <property type="match status" value="1"/>
</dbReference>
<evidence type="ECO:0000313" key="10">
    <source>
        <dbReference type="Proteomes" id="UP000540506"/>
    </source>
</evidence>
<reference evidence="9 10" key="1">
    <citation type="submission" date="2020-08" db="EMBL/GenBank/DDBJ databases">
        <title>Sequencing the genomes of 1000 actinobacteria strains.</title>
        <authorList>
            <person name="Klenk H.-P."/>
        </authorList>
    </citation>
    <scope>NUCLEOTIDE SEQUENCE [LARGE SCALE GENOMIC DNA]</scope>
    <source>
        <strain evidence="9 10">DSM 41654</strain>
    </source>
</reference>
<dbReference type="AlphaFoldDB" id="A0A7W7VX15"/>
<dbReference type="Pfam" id="PF00069">
    <property type="entry name" value="Pkinase"/>
    <property type="match status" value="1"/>
</dbReference>
<evidence type="ECO:0000256" key="6">
    <source>
        <dbReference type="ARBA" id="ARBA00022840"/>
    </source>
</evidence>
<protein>
    <recommendedName>
        <fullName evidence="1">non-specific serine/threonine protein kinase</fullName>
        <ecNumber evidence="1">2.7.11.1</ecNumber>
    </recommendedName>
</protein>
<gene>
    <name evidence="9" type="ORF">FHR34_004252</name>
</gene>
<dbReference type="RefSeq" id="WP_184937313.1">
    <property type="nucleotide sequence ID" value="NZ_JACHJV010000001.1"/>
</dbReference>
<sequence length="375" mass="39112">MRAGPGQTVAARYQVTDRVPEGEALGLRRLATDLHSGVPVLLEALELPEVLVPELAGSENFEASRWLDPADLLTAVRAVLARIPEHPRLRQVFEVFAEDGLVWVVGEQPTAVGLPQLLQEEPLAPYRAAELAADLVGALGAVHRAGLVHGQVVAEQVLICADGAALLGGQVGAAAEEALARGLGGADGRRWAQARTGLVGARAERWAPELLGPDAAGGPEADLWALGVLLQRALTGLGPFPEATPTALFAAVRAGQRADSAGCGPLGPLVDRLLAADPAERPTAEETGQWLAELLAHAPEPLRAEEVVPQVLPVPRPARPLVPRPRRGRAVAQLPPEHARHAGAQRPSRLLPVLLVGGVLVAMVLGMAAVVVFAG</sequence>
<proteinExistence type="predicted"/>
<dbReference type="SMART" id="SM00220">
    <property type="entry name" value="S_TKc"/>
    <property type="match status" value="1"/>
</dbReference>
<feature type="domain" description="Protein kinase" evidence="8">
    <location>
        <begin position="13"/>
        <end position="295"/>
    </location>
</feature>
<dbReference type="GO" id="GO:0005524">
    <property type="term" value="F:ATP binding"/>
    <property type="evidence" value="ECO:0007669"/>
    <property type="project" value="UniProtKB-KW"/>
</dbReference>
<dbReference type="Gene3D" id="1.10.510.10">
    <property type="entry name" value="Transferase(Phosphotransferase) domain 1"/>
    <property type="match status" value="1"/>
</dbReference>
<name>A0A7W7VX15_KITKI</name>
<evidence type="ECO:0000259" key="8">
    <source>
        <dbReference type="PROSITE" id="PS50011"/>
    </source>
</evidence>
<dbReference type="GO" id="GO:0004674">
    <property type="term" value="F:protein serine/threonine kinase activity"/>
    <property type="evidence" value="ECO:0007669"/>
    <property type="project" value="UniProtKB-KW"/>
</dbReference>
<dbReference type="InterPro" id="IPR011009">
    <property type="entry name" value="Kinase-like_dom_sf"/>
</dbReference>
<comment type="caution">
    <text evidence="9">The sequence shown here is derived from an EMBL/GenBank/DDBJ whole genome shotgun (WGS) entry which is preliminary data.</text>
</comment>
<keyword evidence="10" id="KW-1185">Reference proteome</keyword>
<evidence type="ECO:0000256" key="5">
    <source>
        <dbReference type="ARBA" id="ARBA00022777"/>
    </source>
</evidence>
<keyword evidence="2 9" id="KW-0723">Serine/threonine-protein kinase</keyword>
<dbReference type="Proteomes" id="UP000540506">
    <property type="component" value="Unassembled WGS sequence"/>
</dbReference>
<dbReference type="InterPro" id="IPR000719">
    <property type="entry name" value="Prot_kinase_dom"/>
</dbReference>
<evidence type="ECO:0000256" key="2">
    <source>
        <dbReference type="ARBA" id="ARBA00022527"/>
    </source>
</evidence>
<accession>A0A7W7VX15</accession>
<keyword evidence="5 9" id="KW-0418">Kinase</keyword>
<evidence type="ECO:0000256" key="7">
    <source>
        <dbReference type="SAM" id="Phobius"/>
    </source>
</evidence>
<evidence type="ECO:0000256" key="4">
    <source>
        <dbReference type="ARBA" id="ARBA00022741"/>
    </source>
</evidence>
<evidence type="ECO:0000313" key="9">
    <source>
        <dbReference type="EMBL" id="MBB4925259.1"/>
    </source>
</evidence>
<dbReference type="EMBL" id="JACHJV010000001">
    <property type="protein sequence ID" value="MBB4925259.1"/>
    <property type="molecule type" value="Genomic_DNA"/>
</dbReference>
<dbReference type="PANTHER" id="PTHR43289:SF6">
    <property type="entry name" value="SERINE_THREONINE-PROTEIN KINASE NEKL-3"/>
    <property type="match status" value="1"/>
</dbReference>
<organism evidence="9 10">
    <name type="scientific">Kitasatospora kifunensis</name>
    <name type="common">Streptomyces kifunensis</name>
    <dbReference type="NCBI Taxonomy" id="58351"/>
    <lineage>
        <taxon>Bacteria</taxon>
        <taxon>Bacillati</taxon>
        <taxon>Actinomycetota</taxon>
        <taxon>Actinomycetes</taxon>
        <taxon>Kitasatosporales</taxon>
        <taxon>Streptomycetaceae</taxon>
        <taxon>Kitasatospora</taxon>
    </lineage>
</organism>
<evidence type="ECO:0000256" key="1">
    <source>
        <dbReference type="ARBA" id="ARBA00012513"/>
    </source>
</evidence>
<keyword evidence="3" id="KW-0808">Transferase</keyword>
<keyword evidence="4" id="KW-0547">Nucleotide-binding</keyword>
<keyword evidence="7" id="KW-0812">Transmembrane</keyword>
<dbReference type="EC" id="2.7.11.1" evidence="1"/>
<dbReference type="PANTHER" id="PTHR43289">
    <property type="entry name" value="MITOGEN-ACTIVATED PROTEIN KINASE KINASE KINASE 20-RELATED"/>
    <property type="match status" value="1"/>
</dbReference>
<evidence type="ECO:0000256" key="3">
    <source>
        <dbReference type="ARBA" id="ARBA00022679"/>
    </source>
</evidence>
<keyword evidence="7" id="KW-0472">Membrane</keyword>